<comment type="subunit">
    <text evidence="2">Homodimer.</text>
</comment>
<evidence type="ECO:0000256" key="1">
    <source>
        <dbReference type="ARBA" id="ARBA00004777"/>
    </source>
</evidence>
<keyword evidence="7" id="KW-0601">Photorespiration</keyword>
<dbReference type="GO" id="GO:0009853">
    <property type="term" value="P:photorespiration"/>
    <property type="evidence" value="ECO:0007669"/>
    <property type="project" value="UniProtKB-KW"/>
</dbReference>
<keyword evidence="8" id="KW-0511">Multifunctional enzyme</keyword>
<dbReference type="InterPro" id="IPR020867">
    <property type="entry name" value="THF_DH/CycHdrlase_CS"/>
</dbReference>
<evidence type="ECO:0000256" key="9">
    <source>
        <dbReference type="ARBA" id="ARBA00036357"/>
    </source>
</evidence>
<evidence type="ECO:0000256" key="2">
    <source>
        <dbReference type="ARBA" id="ARBA00011738"/>
    </source>
</evidence>
<dbReference type="OrthoDB" id="5126881at2759"/>
<evidence type="ECO:0000256" key="5">
    <source>
        <dbReference type="ARBA" id="ARBA00022857"/>
    </source>
</evidence>
<dbReference type="PROSITE" id="PS00767">
    <property type="entry name" value="THF_DHG_CYH_2"/>
    <property type="match status" value="1"/>
</dbReference>
<dbReference type="FunFam" id="3.40.50.720:FF:000006">
    <property type="entry name" value="Bifunctional protein FolD"/>
    <property type="match status" value="1"/>
</dbReference>
<keyword evidence="6" id="KW-0560">Oxidoreductase</keyword>
<evidence type="ECO:0000256" key="10">
    <source>
        <dbReference type="ARBA" id="ARBA00052194"/>
    </source>
</evidence>
<keyword evidence="16" id="KW-1185">Reference proteome</keyword>
<dbReference type="GO" id="GO:0005829">
    <property type="term" value="C:cytosol"/>
    <property type="evidence" value="ECO:0007669"/>
    <property type="project" value="TreeGrafter"/>
</dbReference>
<sequence>MASTLLSPDCSTSATTARHLIPLTRKLLCPATRRVNFERSLSSPWTHSLCLSPSVSKYRTAVSAADSSSMTTTATTANIIDGKLISKQIKDEVAAEVVRLREATGVVPGLAVILVGSRKDSQTYVRNKKKACEAVGIKSYEANLPEDCTEAEVLRHIEEFNKDPEVHGILVQLPLPRHMNEERILTGVCMEKDVDGFHPLNIGRLAMQGRDPLFVPCTPKGCIELLHRYNIDIKGKRAVVIGRSNIVGMPAALLLQKANATVSMVHSYTKFPEEITRQADIVISAAGVAELVRGDWLKPGAVVIDVGINPVDDINSPRGYRLVGDVCYEEASKVASYITPVPGGVGPMTIAMLLSNTLLSAKRIHNFK</sequence>
<dbReference type="InterPro" id="IPR000672">
    <property type="entry name" value="THF_DH/CycHdrlase"/>
</dbReference>
<dbReference type="GO" id="GO:0004477">
    <property type="term" value="F:methenyltetrahydrofolate cyclohydrolase activity"/>
    <property type="evidence" value="ECO:0007669"/>
    <property type="project" value="UniProtKB-EC"/>
</dbReference>
<comment type="catalytic activity">
    <reaction evidence="10">
        <text>(6R)-5,10-methylene-5,6,7,8-tetrahydrofolate + NADP(+) = (6R)-5,10-methenyltetrahydrofolate + NADPH</text>
        <dbReference type="Rhea" id="RHEA:22812"/>
        <dbReference type="ChEBI" id="CHEBI:15636"/>
        <dbReference type="ChEBI" id="CHEBI:57455"/>
        <dbReference type="ChEBI" id="CHEBI:57783"/>
        <dbReference type="ChEBI" id="CHEBI:58349"/>
        <dbReference type="EC" id="1.5.1.5"/>
    </reaction>
</comment>
<name>A0A9Q0CB96_9POAL</name>
<dbReference type="Gene3D" id="3.40.50.10860">
    <property type="entry name" value="Leucine Dehydrogenase, chain A, domain 1"/>
    <property type="match status" value="1"/>
</dbReference>
<keyword evidence="5" id="KW-0521">NADP</keyword>
<dbReference type="Gene3D" id="3.40.50.720">
    <property type="entry name" value="NAD(P)-binding Rossmann-like Domain"/>
    <property type="match status" value="1"/>
</dbReference>
<dbReference type="FunFam" id="3.40.50.10860:FF:000001">
    <property type="entry name" value="Bifunctional protein FolD"/>
    <property type="match status" value="1"/>
</dbReference>
<evidence type="ECO:0000256" key="4">
    <source>
        <dbReference type="ARBA" id="ARBA00022801"/>
    </source>
</evidence>
<dbReference type="NCBIfam" id="NF010783">
    <property type="entry name" value="PRK14186.1"/>
    <property type="match status" value="1"/>
</dbReference>
<comment type="pathway">
    <text evidence="1">One-carbon metabolism; tetrahydrofolate interconversion.</text>
</comment>
<dbReference type="PANTHER" id="PTHR48099:SF5">
    <property type="entry name" value="C-1-TETRAHYDROFOLATE SYNTHASE, CYTOPLASMIC"/>
    <property type="match status" value="1"/>
</dbReference>
<dbReference type="Pfam" id="PF02882">
    <property type="entry name" value="THF_DHG_CYH_C"/>
    <property type="match status" value="1"/>
</dbReference>
<dbReference type="GO" id="GO:0004488">
    <property type="term" value="F:methylenetetrahydrofolate dehydrogenase (NADP+) activity"/>
    <property type="evidence" value="ECO:0007669"/>
    <property type="project" value="UniProtKB-EC"/>
</dbReference>
<dbReference type="CDD" id="cd01080">
    <property type="entry name" value="NAD_bind_m-THF_DH_Cyclohyd"/>
    <property type="match status" value="1"/>
</dbReference>
<feature type="domain" description="Tetrahydrofolate dehydrogenase/cyclohydrolase catalytic" evidence="13">
    <location>
        <begin position="80"/>
        <end position="195"/>
    </location>
</feature>
<dbReference type="HAMAP" id="MF_01576">
    <property type="entry name" value="THF_DHG_CYH"/>
    <property type="match status" value="1"/>
</dbReference>
<dbReference type="GO" id="GO:0035999">
    <property type="term" value="P:tetrahydrofolate interconversion"/>
    <property type="evidence" value="ECO:0007669"/>
    <property type="project" value="TreeGrafter"/>
</dbReference>
<dbReference type="EMBL" id="JAMQYH010000004">
    <property type="protein sequence ID" value="KAJ1690409.1"/>
    <property type="molecule type" value="Genomic_DNA"/>
</dbReference>
<dbReference type="InterPro" id="IPR046346">
    <property type="entry name" value="Aminoacid_DH-like_N_sf"/>
</dbReference>
<reference evidence="15" key="1">
    <citation type="journal article" date="2022" name="Cell">
        <title>Repeat-based holocentromeres influence genome architecture and karyotype evolution.</title>
        <authorList>
            <person name="Hofstatter P.G."/>
            <person name="Thangavel G."/>
            <person name="Lux T."/>
            <person name="Neumann P."/>
            <person name="Vondrak T."/>
            <person name="Novak P."/>
            <person name="Zhang M."/>
            <person name="Costa L."/>
            <person name="Castellani M."/>
            <person name="Scott A."/>
            <person name="Toegelov H."/>
            <person name="Fuchs J."/>
            <person name="Mata-Sucre Y."/>
            <person name="Dias Y."/>
            <person name="Vanzela A.L.L."/>
            <person name="Huettel B."/>
            <person name="Almeida C.C.S."/>
            <person name="Simkova H."/>
            <person name="Souza G."/>
            <person name="Pedrosa-Harand A."/>
            <person name="Macas J."/>
            <person name="Mayer K.F.X."/>
            <person name="Houben A."/>
            <person name="Marques A."/>
        </authorList>
    </citation>
    <scope>NUCLEOTIDE SEQUENCE</scope>
    <source>
        <strain evidence="15">RhyBre1mFocal</strain>
    </source>
</reference>
<evidence type="ECO:0000256" key="12">
    <source>
        <dbReference type="ARBA" id="ARBA00061364"/>
    </source>
</evidence>
<comment type="caution">
    <text evidence="15">The sequence shown here is derived from an EMBL/GenBank/DDBJ whole genome shotgun (WGS) entry which is preliminary data.</text>
</comment>
<evidence type="ECO:0000259" key="14">
    <source>
        <dbReference type="Pfam" id="PF02882"/>
    </source>
</evidence>
<dbReference type="Proteomes" id="UP001151287">
    <property type="component" value="Unassembled WGS sequence"/>
</dbReference>
<dbReference type="Pfam" id="PF00763">
    <property type="entry name" value="THF_DHG_CYH"/>
    <property type="match status" value="1"/>
</dbReference>
<dbReference type="InterPro" id="IPR020631">
    <property type="entry name" value="THF_DH/CycHdrlase_NAD-bd_dom"/>
</dbReference>
<protein>
    <recommendedName>
        <fullName evidence="17">Methenyltetrahydrofolate cyclohydrolase</fullName>
    </recommendedName>
</protein>
<proteinExistence type="inferred from homology"/>
<dbReference type="PANTHER" id="PTHR48099">
    <property type="entry name" value="C-1-TETRAHYDROFOLATE SYNTHASE, CYTOPLASMIC-RELATED"/>
    <property type="match status" value="1"/>
</dbReference>
<dbReference type="SUPFAM" id="SSF51735">
    <property type="entry name" value="NAD(P)-binding Rossmann-fold domains"/>
    <property type="match status" value="1"/>
</dbReference>
<evidence type="ECO:0000256" key="8">
    <source>
        <dbReference type="ARBA" id="ARBA00023268"/>
    </source>
</evidence>
<evidence type="ECO:0000313" key="16">
    <source>
        <dbReference type="Proteomes" id="UP001151287"/>
    </source>
</evidence>
<evidence type="ECO:0008006" key="17">
    <source>
        <dbReference type="Google" id="ProtNLM"/>
    </source>
</evidence>
<dbReference type="InterPro" id="IPR036291">
    <property type="entry name" value="NAD(P)-bd_dom_sf"/>
</dbReference>
<dbReference type="AlphaFoldDB" id="A0A9Q0CB96"/>
<dbReference type="PRINTS" id="PR00085">
    <property type="entry name" value="THFDHDRGNASE"/>
</dbReference>
<dbReference type="SUPFAM" id="SSF53223">
    <property type="entry name" value="Aminoacid dehydrogenase-like, N-terminal domain"/>
    <property type="match status" value="1"/>
</dbReference>
<evidence type="ECO:0000256" key="6">
    <source>
        <dbReference type="ARBA" id="ARBA00023002"/>
    </source>
</evidence>
<keyword evidence="3" id="KW-0554">One-carbon metabolism</keyword>
<evidence type="ECO:0000256" key="7">
    <source>
        <dbReference type="ARBA" id="ARBA00023238"/>
    </source>
</evidence>
<keyword evidence="4" id="KW-0378">Hydrolase</keyword>
<evidence type="ECO:0000313" key="15">
    <source>
        <dbReference type="EMBL" id="KAJ1690409.1"/>
    </source>
</evidence>
<evidence type="ECO:0000256" key="11">
    <source>
        <dbReference type="ARBA" id="ARBA00058319"/>
    </source>
</evidence>
<comment type="similarity">
    <text evidence="12">Belongs to the tetrahydrofolate dehydrogenase/cyclohydrolase family.</text>
</comment>
<evidence type="ECO:0000259" key="13">
    <source>
        <dbReference type="Pfam" id="PF00763"/>
    </source>
</evidence>
<accession>A0A9Q0CB96</accession>
<feature type="domain" description="Tetrahydrofolate dehydrogenase/cyclohydrolase NAD(P)-binding" evidence="14">
    <location>
        <begin position="216"/>
        <end position="363"/>
    </location>
</feature>
<evidence type="ECO:0000256" key="3">
    <source>
        <dbReference type="ARBA" id="ARBA00022563"/>
    </source>
</evidence>
<gene>
    <name evidence="15" type="ORF">LUZ63_014564</name>
</gene>
<comment type="catalytic activity">
    <reaction evidence="9">
        <text>(6R)-5,10-methenyltetrahydrofolate + H2O = (6R)-10-formyltetrahydrofolate + H(+)</text>
        <dbReference type="Rhea" id="RHEA:23700"/>
        <dbReference type="ChEBI" id="CHEBI:15377"/>
        <dbReference type="ChEBI" id="CHEBI:15378"/>
        <dbReference type="ChEBI" id="CHEBI:57455"/>
        <dbReference type="ChEBI" id="CHEBI:195366"/>
        <dbReference type="EC" id="3.5.4.9"/>
    </reaction>
</comment>
<dbReference type="InterPro" id="IPR020630">
    <property type="entry name" value="THF_DH/CycHdrlase_cat_dom"/>
</dbReference>
<organism evidence="15 16">
    <name type="scientific">Rhynchospora breviuscula</name>
    <dbReference type="NCBI Taxonomy" id="2022672"/>
    <lineage>
        <taxon>Eukaryota</taxon>
        <taxon>Viridiplantae</taxon>
        <taxon>Streptophyta</taxon>
        <taxon>Embryophyta</taxon>
        <taxon>Tracheophyta</taxon>
        <taxon>Spermatophyta</taxon>
        <taxon>Magnoliopsida</taxon>
        <taxon>Liliopsida</taxon>
        <taxon>Poales</taxon>
        <taxon>Cyperaceae</taxon>
        <taxon>Cyperoideae</taxon>
        <taxon>Rhynchosporeae</taxon>
        <taxon>Rhynchospora</taxon>
    </lineage>
</organism>
<comment type="function">
    <text evidence="11">Catalyzes the oxidation of 5,10-methylenetetrahydrofolate to 5,10-methenyltetrahydrofolate and then the hydrolysis of 5,10-methenyltetrahydrofolate to 10-formyltetrahydrofolate.</text>
</comment>